<comment type="caution">
    <text evidence="1">The sequence shown here is derived from an EMBL/GenBank/DDBJ whole genome shotgun (WGS) entry which is preliminary data.</text>
</comment>
<name>A0A7W6PVB8_9SPHN</name>
<dbReference type="EMBL" id="JACIEU010000006">
    <property type="protein sequence ID" value="MBB4147959.1"/>
    <property type="molecule type" value="Genomic_DNA"/>
</dbReference>
<accession>A0A7W6PVB8</accession>
<keyword evidence="2" id="KW-1185">Reference proteome</keyword>
<sequence length="290" mass="32933">MKRFDTLNLGIQNMTMAKYHVYIDEAGDPGVKPKTGDPSWTDWFAIGAVIVSDAANPDTVDWVKDMKEAARSQEGPPLHYRNLSPTNQARVCRMLSRKKARVLVVASHKDTMRSHYNPRLGRANDQKFYNWCLRLLLERVTEWCYRRSLFEKIDDHSARIVFSKRGGHKYEELKDYLRKLEAQSLTGNLILSKRGIVPGVIHDKRIEVESDMNHAGLQLADIAVSSFFNAANSLAAKHDLEPAKTLKPIVPTMPGCKTACDFGLLRLPFAHQGQIPEADRGIFEEYGYIF</sequence>
<gene>
    <name evidence="1" type="ORF">GGQ90_001737</name>
</gene>
<proteinExistence type="predicted"/>
<organism evidence="1 2">
    <name type="scientific">Sphingobium scionense</name>
    <dbReference type="NCBI Taxonomy" id="1404341"/>
    <lineage>
        <taxon>Bacteria</taxon>
        <taxon>Pseudomonadati</taxon>
        <taxon>Pseudomonadota</taxon>
        <taxon>Alphaproteobacteria</taxon>
        <taxon>Sphingomonadales</taxon>
        <taxon>Sphingomonadaceae</taxon>
        <taxon>Sphingobium</taxon>
    </lineage>
</organism>
<reference evidence="1 2" key="1">
    <citation type="submission" date="2020-08" db="EMBL/GenBank/DDBJ databases">
        <title>Genomic Encyclopedia of Type Strains, Phase IV (KMG-IV): sequencing the most valuable type-strain genomes for metagenomic binning, comparative biology and taxonomic classification.</title>
        <authorList>
            <person name="Goeker M."/>
        </authorList>
    </citation>
    <scope>NUCLEOTIDE SEQUENCE [LARGE SCALE GENOMIC DNA]</scope>
    <source>
        <strain evidence="1 2">DSM 19371</strain>
    </source>
</reference>
<protein>
    <recommendedName>
        <fullName evidence="3">DUF3800 domain-containing protein</fullName>
    </recommendedName>
</protein>
<evidence type="ECO:0000313" key="2">
    <source>
        <dbReference type="Proteomes" id="UP000590524"/>
    </source>
</evidence>
<dbReference type="Proteomes" id="UP000590524">
    <property type="component" value="Unassembled WGS sequence"/>
</dbReference>
<dbReference type="Pfam" id="PF12686">
    <property type="entry name" value="DUF3800"/>
    <property type="match status" value="1"/>
</dbReference>
<dbReference type="InterPro" id="IPR024524">
    <property type="entry name" value="DUF3800"/>
</dbReference>
<dbReference type="RefSeq" id="WP_188081751.1">
    <property type="nucleotide sequence ID" value="NZ_JACIEU010000006.1"/>
</dbReference>
<evidence type="ECO:0000313" key="1">
    <source>
        <dbReference type="EMBL" id="MBB4147959.1"/>
    </source>
</evidence>
<evidence type="ECO:0008006" key="3">
    <source>
        <dbReference type="Google" id="ProtNLM"/>
    </source>
</evidence>
<dbReference type="AlphaFoldDB" id="A0A7W6PVB8"/>